<evidence type="ECO:0000313" key="3">
    <source>
        <dbReference type="Proteomes" id="UP001219525"/>
    </source>
</evidence>
<dbReference type="EMBL" id="JARJCW010000043">
    <property type="protein sequence ID" value="KAJ7205424.1"/>
    <property type="molecule type" value="Genomic_DNA"/>
</dbReference>
<keyword evidence="3" id="KW-1185">Reference proteome</keyword>
<dbReference type="InterPro" id="IPR024053">
    <property type="entry name" value="VHL_beta_dom"/>
</dbReference>
<dbReference type="Gene3D" id="2.60.40.780">
    <property type="entry name" value="von Hippel-Lindau disease tumour suppressor, beta domain"/>
    <property type="match status" value="1"/>
</dbReference>
<dbReference type="InterPro" id="IPR036208">
    <property type="entry name" value="VHL_sf"/>
</dbReference>
<dbReference type="SUPFAM" id="SSF49468">
    <property type="entry name" value="VHL"/>
    <property type="match status" value="1"/>
</dbReference>
<dbReference type="InterPro" id="IPR037140">
    <property type="entry name" value="VHL_beta_dom_sf"/>
</dbReference>
<accession>A0AAD6V8R1</accession>
<feature type="non-terminal residue" evidence="2">
    <location>
        <position position="1"/>
    </location>
</feature>
<name>A0AAD6V8R1_9AGAR</name>
<feature type="domain" description="von Hippel-Lindau disease tumour suppressor beta" evidence="1">
    <location>
        <begin position="6"/>
        <end position="65"/>
    </location>
</feature>
<feature type="non-terminal residue" evidence="2">
    <location>
        <position position="66"/>
    </location>
</feature>
<dbReference type="AlphaFoldDB" id="A0AAD6V8R1"/>
<dbReference type="Pfam" id="PF01847">
    <property type="entry name" value="VHL"/>
    <property type="match status" value="1"/>
</dbReference>
<dbReference type="Proteomes" id="UP001219525">
    <property type="component" value="Unassembled WGS sequence"/>
</dbReference>
<organism evidence="2 3">
    <name type="scientific">Mycena pura</name>
    <dbReference type="NCBI Taxonomy" id="153505"/>
    <lineage>
        <taxon>Eukaryota</taxon>
        <taxon>Fungi</taxon>
        <taxon>Dikarya</taxon>
        <taxon>Basidiomycota</taxon>
        <taxon>Agaricomycotina</taxon>
        <taxon>Agaricomycetes</taxon>
        <taxon>Agaricomycetidae</taxon>
        <taxon>Agaricales</taxon>
        <taxon>Marasmiineae</taxon>
        <taxon>Mycenaceae</taxon>
        <taxon>Mycena</taxon>
    </lineage>
</organism>
<evidence type="ECO:0000259" key="1">
    <source>
        <dbReference type="Pfam" id="PF01847"/>
    </source>
</evidence>
<gene>
    <name evidence="2" type="ORF">GGX14DRAFT_644528</name>
</gene>
<evidence type="ECO:0000313" key="2">
    <source>
        <dbReference type="EMBL" id="KAJ7205424.1"/>
    </source>
</evidence>
<proteinExistence type="predicted"/>
<comment type="caution">
    <text evidence="2">The sequence shown here is derived from an EMBL/GenBank/DDBJ whole genome shotgun (WGS) entry which is preliminary data.</text>
</comment>
<protein>
    <submittedName>
        <fullName evidence="2">von Hippel-Lindau disease tumor suppressor, beta/alpha domain-containing protein</fullName>
    </submittedName>
</protein>
<sequence>DSEPSLRSANSNTQTSVTFVNFRAKPIHLWWISFEATRVGYGTVAANGGRQDMTTYLTHPWVITDE</sequence>
<reference evidence="2" key="1">
    <citation type="submission" date="2023-03" db="EMBL/GenBank/DDBJ databases">
        <title>Massive genome expansion in bonnet fungi (Mycena s.s.) driven by repeated elements and novel gene families across ecological guilds.</title>
        <authorList>
            <consortium name="Lawrence Berkeley National Laboratory"/>
            <person name="Harder C.B."/>
            <person name="Miyauchi S."/>
            <person name="Viragh M."/>
            <person name="Kuo A."/>
            <person name="Thoen E."/>
            <person name="Andreopoulos B."/>
            <person name="Lu D."/>
            <person name="Skrede I."/>
            <person name="Drula E."/>
            <person name="Henrissat B."/>
            <person name="Morin E."/>
            <person name="Kohler A."/>
            <person name="Barry K."/>
            <person name="LaButti K."/>
            <person name="Morin E."/>
            <person name="Salamov A."/>
            <person name="Lipzen A."/>
            <person name="Mereny Z."/>
            <person name="Hegedus B."/>
            <person name="Baldrian P."/>
            <person name="Stursova M."/>
            <person name="Weitz H."/>
            <person name="Taylor A."/>
            <person name="Grigoriev I.V."/>
            <person name="Nagy L.G."/>
            <person name="Martin F."/>
            <person name="Kauserud H."/>
        </authorList>
    </citation>
    <scope>NUCLEOTIDE SEQUENCE</scope>
    <source>
        <strain evidence="2">9144</strain>
    </source>
</reference>